<comment type="caution">
    <text evidence="1">The sequence shown here is derived from an EMBL/GenBank/DDBJ whole genome shotgun (WGS) entry which is preliminary data.</text>
</comment>
<organism evidence="1 2">
    <name type="scientific">Trichogramma kaykai</name>
    <dbReference type="NCBI Taxonomy" id="54128"/>
    <lineage>
        <taxon>Eukaryota</taxon>
        <taxon>Metazoa</taxon>
        <taxon>Ecdysozoa</taxon>
        <taxon>Arthropoda</taxon>
        <taxon>Hexapoda</taxon>
        <taxon>Insecta</taxon>
        <taxon>Pterygota</taxon>
        <taxon>Neoptera</taxon>
        <taxon>Endopterygota</taxon>
        <taxon>Hymenoptera</taxon>
        <taxon>Apocrita</taxon>
        <taxon>Proctotrupomorpha</taxon>
        <taxon>Chalcidoidea</taxon>
        <taxon>Trichogrammatidae</taxon>
        <taxon>Trichogramma</taxon>
    </lineage>
</organism>
<dbReference type="Pfam" id="PF07165">
    <property type="entry name" value="DUF1397"/>
    <property type="match status" value="1"/>
</dbReference>
<dbReference type="EMBL" id="JBJJXI010000108">
    <property type="protein sequence ID" value="KAL3391806.1"/>
    <property type="molecule type" value="Genomic_DNA"/>
</dbReference>
<dbReference type="PANTHER" id="PTHR20997">
    <property type="entry name" value="EG:BACR42I17.2 PROTEIN-RELATED"/>
    <property type="match status" value="1"/>
</dbReference>
<dbReference type="AlphaFoldDB" id="A0ABD2WFT4"/>
<dbReference type="InterPro" id="IPR009832">
    <property type="entry name" value="DUF1397"/>
</dbReference>
<protein>
    <submittedName>
        <fullName evidence="1">Uncharacterized protein</fullName>
    </submittedName>
</protein>
<dbReference type="PANTHER" id="PTHR20997:SF2">
    <property type="entry name" value="EG:BACR42I17.2 PROTEIN-RELATED"/>
    <property type="match status" value="1"/>
</dbReference>
<sequence>MLCLASAQTIPTNVEDALAKVNQVLNIPNLNLNLTNLSDIKNLNTSALPITEAENKLREKCEKNGGAKAYDVAKQATFDFVNCAKNLVNFTVLKEEMDKARPTGDLDEVFKKYCRKKPILKNCIVNYTNSIESCLEPIERENKKIVLNVTEKILNFVCFKEGDRIALFIAAKGPECFQSKGQAIFECANATYGSEAKNLPINPANGLQSFEDIKSLPSLVFDDKACRNMDKFQTCVVDVLEGCDDPTPANLLDSIFNYIKKVTPCEKVLKSA</sequence>
<accession>A0ABD2WFT4</accession>
<evidence type="ECO:0000313" key="1">
    <source>
        <dbReference type="EMBL" id="KAL3391806.1"/>
    </source>
</evidence>
<evidence type="ECO:0000313" key="2">
    <source>
        <dbReference type="Proteomes" id="UP001627154"/>
    </source>
</evidence>
<reference evidence="1 2" key="1">
    <citation type="journal article" date="2024" name="bioRxiv">
        <title>A reference genome for Trichogramma kaykai: A tiny desert-dwelling parasitoid wasp with competing sex-ratio distorters.</title>
        <authorList>
            <person name="Culotta J."/>
            <person name="Lindsey A.R."/>
        </authorList>
    </citation>
    <scope>NUCLEOTIDE SEQUENCE [LARGE SCALE GENOMIC DNA]</scope>
    <source>
        <strain evidence="1 2">KSX58</strain>
    </source>
</reference>
<keyword evidence="2" id="KW-1185">Reference proteome</keyword>
<gene>
    <name evidence="1" type="ORF">TKK_013706</name>
</gene>
<name>A0ABD2WFT4_9HYME</name>
<proteinExistence type="predicted"/>
<dbReference type="Proteomes" id="UP001627154">
    <property type="component" value="Unassembled WGS sequence"/>
</dbReference>